<feature type="transmembrane region" description="Helical" evidence="14">
    <location>
        <begin position="103"/>
        <end position="121"/>
    </location>
</feature>
<comment type="catalytic activity">
    <reaction evidence="1">
        <text>ATP + protein L-histidine = ADP + protein N-phospho-L-histidine.</text>
        <dbReference type="EC" id="2.7.13.3"/>
    </reaction>
</comment>
<feature type="domain" description="Response regulatory" evidence="16">
    <location>
        <begin position="931"/>
        <end position="1048"/>
    </location>
</feature>
<dbReference type="SMART" id="SM00388">
    <property type="entry name" value="HisKA"/>
    <property type="match status" value="1"/>
</dbReference>
<evidence type="ECO:0000313" key="20">
    <source>
        <dbReference type="Proteomes" id="UP000280307"/>
    </source>
</evidence>
<feature type="domain" description="PAS" evidence="17">
    <location>
        <begin position="568"/>
        <end position="616"/>
    </location>
</feature>
<evidence type="ECO:0000256" key="13">
    <source>
        <dbReference type="PROSITE-ProRule" id="PRU00169"/>
    </source>
</evidence>
<comment type="subcellular location">
    <subcellularLocation>
        <location evidence="2">Membrane</location>
    </subcellularLocation>
</comment>
<keyword evidence="4 13" id="KW-0597">Phosphoprotein</keyword>
<name>A0A426TWL8_9CHLR</name>
<organism evidence="19 20">
    <name type="scientific">Candidatus Viridilinea halotolerans</name>
    <dbReference type="NCBI Taxonomy" id="2491704"/>
    <lineage>
        <taxon>Bacteria</taxon>
        <taxon>Bacillati</taxon>
        <taxon>Chloroflexota</taxon>
        <taxon>Chloroflexia</taxon>
        <taxon>Chloroflexales</taxon>
        <taxon>Chloroflexineae</taxon>
        <taxon>Oscillochloridaceae</taxon>
        <taxon>Candidatus Viridilinea</taxon>
    </lineage>
</organism>
<dbReference type="Proteomes" id="UP000280307">
    <property type="component" value="Unassembled WGS sequence"/>
</dbReference>
<dbReference type="PRINTS" id="PR00344">
    <property type="entry name" value="BCTRLSENSOR"/>
</dbReference>
<dbReference type="Pfam" id="PF08447">
    <property type="entry name" value="PAS_3"/>
    <property type="match status" value="1"/>
</dbReference>
<dbReference type="EMBL" id="RSAS01000578">
    <property type="protein sequence ID" value="RRR69865.1"/>
    <property type="molecule type" value="Genomic_DNA"/>
</dbReference>
<dbReference type="Gene3D" id="3.30.565.10">
    <property type="entry name" value="Histidine kinase-like ATPase, C-terminal domain"/>
    <property type="match status" value="1"/>
</dbReference>
<evidence type="ECO:0000256" key="12">
    <source>
        <dbReference type="ARBA" id="ARBA00023136"/>
    </source>
</evidence>
<evidence type="ECO:0000256" key="3">
    <source>
        <dbReference type="ARBA" id="ARBA00012438"/>
    </source>
</evidence>
<feature type="transmembrane region" description="Helical" evidence="14">
    <location>
        <begin position="80"/>
        <end position="97"/>
    </location>
</feature>
<dbReference type="Gene3D" id="3.30.450.20">
    <property type="entry name" value="PAS domain"/>
    <property type="match status" value="2"/>
</dbReference>
<dbReference type="CDD" id="cd17546">
    <property type="entry name" value="REC_hyHK_CKI1_RcsC-like"/>
    <property type="match status" value="1"/>
</dbReference>
<gene>
    <name evidence="19" type="ORF">EI684_14500</name>
</gene>
<dbReference type="Pfam" id="PF02518">
    <property type="entry name" value="HATPase_c"/>
    <property type="match status" value="1"/>
</dbReference>
<feature type="domain" description="Histidine kinase" evidence="15">
    <location>
        <begin position="688"/>
        <end position="909"/>
    </location>
</feature>
<dbReference type="SUPFAM" id="SSF55785">
    <property type="entry name" value="PYP-like sensor domain (PAS domain)"/>
    <property type="match status" value="2"/>
</dbReference>
<proteinExistence type="predicted"/>
<dbReference type="InterPro" id="IPR036097">
    <property type="entry name" value="HisK_dim/P_sf"/>
</dbReference>
<dbReference type="PANTHER" id="PTHR45339:SF1">
    <property type="entry name" value="HYBRID SIGNAL TRANSDUCTION HISTIDINE KINASE J"/>
    <property type="match status" value="1"/>
</dbReference>
<dbReference type="FunFam" id="1.10.287.130:FF:000004">
    <property type="entry name" value="Ethylene receptor 1"/>
    <property type="match status" value="1"/>
</dbReference>
<evidence type="ECO:0000256" key="7">
    <source>
        <dbReference type="ARBA" id="ARBA00022741"/>
    </source>
</evidence>
<feature type="transmembrane region" description="Helical" evidence="14">
    <location>
        <begin position="169"/>
        <end position="188"/>
    </location>
</feature>
<evidence type="ECO:0000256" key="2">
    <source>
        <dbReference type="ARBA" id="ARBA00004370"/>
    </source>
</evidence>
<dbReference type="SUPFAM" id="SSF55874">
    <property type="entry name" value="ATPase domain of HSP90 chaperone/DNA topoisomerase II/histidine kinase"/>
    <property type="match status" value="1"/>
</dbReference>
<evidence type="ECO:0000259" key="18">
    <source>
        <dbReference type="PROSITE" id="PS50113"/>
    </source>
</evidence>
<evidence type="ECO:0000259" key="15">
    <source>
        <dbReference type="PROSITE" id="PS50109"/>
    </source>
</evidence>
<keyword evidence="11" id="KW-0902">Two-component regulatory system</keyword>
<feature type="transmembrane region" description="Helical" evidence="14">
    <location>
        <begin position="28"/>
        <end position="50"/>
    </location>
</feature>
<dbReference type="FunFam" id="3.30.565.10:FF:000078">
    <property type="entry name" value="Two-component sensor histidine kinase"/>
    <property type="match status" value="1"/>
</dbReference>
<dbReference type="Gene3D" id="1.10.287.130">
    <property type="match status" value="1"/>
</dbReference>
<dbReference type="PROSITE" id="PS50112">
    <property type="entry name" value="PAS"/>
    <property type="match status" value="1"/>
</dbReference>
<dbReference type="InterPro" id="IPR013655">
    <property type="entry name" value="PAS_fold_3"/>
</dbReference>
<dbReference type="PANTHER" id="PTHR45339">
    <property type="entry name" value="HYBRID SIGNAL TRANSDUCTION HISTIDINE KINASE J"/>
    <property type="match status" value="1"/>
</dbReference>
<evidence type="ECO:0000256" key="11">
    <source>
        <dbReference type="ARBA" id="ARBA00023012"/>
    </source>
</evidence>
<dbReference type="InterPro" id="IPR001789">
    <property type="entry name" value="Sig_transdc_resp-reg_receiver"/>
</dbReference>
<evidence type="ECO:0000256" key="10">
    <source>
        <dbReference type="ARBA" id="ARBA00022989"/>
    </source>
</evidence>
<keyword evidence="5" id="KW-0808">Transferase</keyword>
<dbReference type="Gene3D" id="3.30.450.40">
    <property type="match status" value="1"/>
</dbReference>
<dbReference type="GO" id="GO:0005524">
    <property type="term" value="F:ATP binding"/>
    <property type="evidence" value="ECO:0007669"/>
    <property type="project" value="UniProtKB-KW"/>
</dbReference>
<dbReference type="SUPFAM" id="SSF47384">
    <property type="entry name" value="Homodimeric domain of signal transducing histidine kinase"/>
    <property type="match status" value="1"/>
</dbReference>
<dbReference type="PROSITE" id="PS50110">
    <property type="entry name" value="RESPONSE_REGULATORY"/>
    <property type="match status" value="1"/>
</dbReference>
<evidence type="ECO:0000259" key="16">
    <source>
        <dbReference type="PROSITE" id="PS50110"/>
    </source>
</evidence>
<evidence type="ECO:0000256" key="9">
    <source>
        <dbReference type="ARBA" id="ARBA00022840"/>
    </source>
</evidence>
<dbReference type="SMART" id="SM00448">
    <property type="entry name" value="REC"/>
    <property type="match status" value="1"/>
</dbReference>
<dbReference type="Pfam" id="PF00072">
    <property type="entry name" value="Response_reg"/>
    <property type="match status" value="1"/>
</dbReference>
<feature type="domain" description="PAC" evidence="18">
    <location>
        <begin position="306"/>
        <end position="357"/>
    </location>
</feature>
<keyword evidence="7" id="KW-0547">Nucleotide-binding</keyword>
<dbReference type="PROSITE" id="PS50109">
    <property type="entry name" value="HIS_KIN"/>
    <property type="match status" value="1"/>
</dbReference>
<dbReference type="InterPro" id="IPR036890">
    <property type="entry name" value="HATPase_C_sf"/>
</dbReference>
<dbReference type="InterPro" id="IPR035965">
    <property type="entry name" value="PAS-like_dom_sf"/>
</dbReference>
<dbReference type="CDD" id="cd16922">
    <property type="entry name" value="HATPase_EvgS-ArcB-TorS-like"/>
    <property type="match status" value="1"/>
</dbReference>
<protein>
    <recommendedName>
        <fullName evidence="3">histidine kinase</fullName>
        <ecNumber evidence="3">2.7.13.3</ecNumber>
    </recommendedName>
</protein>
<comment type="caution">
    <text evidence="19">The sequence shown here is derived from an EMBL/GenBank/DDBJ whole genome shotgun (WGS) entry which is preliminary data.</text>
</comment>
<evidence type="ECO:0000313" key="19">
    <source>
        <dbReference type="EMBL" id="RRR69865.1"/>
    </source>
</evidence>
<dbReference type="GO" id="GO:0000155">
    <property type="term" value="F:phosphorelay sensor kinase activity"/>
    <property type="evidence" value="ECO:0007669"/>
    <property type="project" value="InterPro"/>
</dbReference>
<keyword evidence="6 14" id="KW-0812">Transmembrane</keyword>
<dbReference type="InterPro" id="IPR004358">
    <property type="entry name" value="Sig_transdc_His_kin-like_C"/>
</dbReference>
<evidence type="ECO:0000256" key="1">
    <source>
        <dbReference type="ARBA" id="ARBA00000085"/>
    </source>
</evidence>
<evidence type="ECO:0000256" key="4">
    <source>
        <dbReference type="ARBA" id="ARBA00022553"/>
    </source>
</evidence>
<evidence type="ECO:0000256" key="8">
    <source>
        <dbReference type="ARBA" id="ARBA00022777"/>
    </source>
</evidence>
<dbReference type="InterPro" id="IPR011006">
    <property type="entry name" value="CheY-like_superfamily"/>
</dbReference>
<keyword evidence="8" id="KW-0418">Kinase</keyword>
<dbReference type="SUPFAM" id="SSF52172">
    <property type="entry name" value="CheY-like"/>
    <property type="match status" value="1"/>
</dbReference>
<dbReference type="Pfam" id="PF00512">
    <property type="entry name" value="HisKA"/>
    <property type="match status" value="1"/>
</dbReference>
<evidence type="ECO:0000256" key="14">
    <source>
        <dbReference type="SAM" id="Phobius"/>
    </source>
</evidence>
<feature type="transmembrane region" description="Helical" evidence="14">
    <location>
        <begin position="56"/>
        <end position="73"/>
    </location>
</feature>
<dbReference type="InterPro" id="IPR005467">
    <property type="entry name" value="His_kinase_dom"/>
</dbReference>
<keyword evidence="9" id="KW-0067">ATP-binding</keyword>
<sequence length="1053" mass="114980">MHHFLAALLSHPHGDDPLVAWRRRTMLLLVRIYLVIGLPIIALDSLNQWYLERWPLLIWNLLATLVVCVVALAPRIDHRVRSLVFIGGFLGSGLLALRTIGLFGFTTSFMVLCVLLAVLFLSPRAALLVWATCVGGISVVLGGFAWGWWAYPFTPLTYADQPRFLWSNGLLMVATATAVALIVGSLVYSLRTSLQATQTVLAELRHAYKVLADEGSDAKRQLRQREALLSSINDALPAGYIYQVLQRRDGSVIGHTYVSGGVEPLLGLNPAQIQADSSLLHNTILPQDRFTAFAENQRALTELRALELEHRRYKADGSVGWFYLHSLPQPLPDGVVRWNGICLEITPRKEAELALAEQLRYAEALAACSHILLLAGAEAPAWEPIVQQALATLRRAVDCARLGLRIYPSIDQVIATQEVVVFDQDPCIPPFVNHFSTRGRDDVPIAIVQAILAGEAIMGSPQELFLSGSPQRTHYELNHVRTLFAIGVLIGGKWRGHLVASEQQERTWNEPTERLLRTAAEMISAFIQQWELASLIRAREAQVRALGDNLPNGFVYQLRRDAEWRPTFTYLSSGVEPILGITPEEGLRNAEALYAKLVPADRERVETSEQQAMTQLQDVAEVVGYLGAQGERRWIYLCDRPRTLSDGSIIWDGLAIDITERQLAAEELTQARDAAEAAARVRATFLATMSHEIRTPLNAVIGMASLLQDTALSADQRSLADTISTGGQALLALINDILDFSRMESGHVAIDRSPFDLHGCLAGAVDLVGHGARQKGLKIGYSFDPELPRKVCGDETRLRQILLNLLGNAIKFTSAGEVQLHASVETTAPDGPLVRISVNDTGIGMTLAQQERIFEAFVQAETNTARRYGGTGLGLAISRQLATLMGGTLTVSSAPGHGSTFTLRLPLPVEAGGEAAPSAATNSAETMQPLDILVAEDNLVNQELMRRLLGRMGHQVTIVSDGKDAVTAVCQMTYDVLLIDLQMPELDGASATRQIRALGQAIHQPRIIAITASVQAADREEVLDAGMDGFLTKPVQRAELVRVLSAVAASSNP</sequence>
<dbReference type="InterPro" id="IPR000014">
    <property type="entry name" value="PAS"/>
</dbReference>
<feature type="transmembrane region" description="Helical" evidence="14">
    <location>
        <begin position="128"/>
        <end position="149"/>
    </location>
</feature>
<dbReference type="SUPFAM" id="SSF55781">
    <property type="entry name" value="GAF domain-like"/>
    <property type="match status" value="1"/>
</dbReference>
<keyword evidence="10 14" id="KW-1133">Transmembrane helix</keyword>
<dbReference type="SMART" id="SM00387">
    <property type="entry name" value="HATPase_c"/>
    <property type="match status" value="1"/>
</dbReference>
<evidence type="ECO:0000256" key="5">
    <source>
        <dbReference type="ARBA" id="ARBA00022679"/>
    </source>
</evidence>
<dbReference type="GO" id="GO:0016020">
    <property type="term" value="C:membrane"/>
    <property type="evidence" value="ECO:0007669"/>
    <property type="project" value="UniProtKB-SubCell"/>
</dbReference>
<feature type="modified residue" description="4-aspartylphosphate" evidence="13">
    <location>
        <position position="980"/>
    </location>
</feature>
<dbReference type="AlphaFoldDB" id="A0A426TWL8"/>
<dbReference type="InterPro" id="IPR000700">
    <property type="entry name" value="PAS-assoc_C"/>
</dbReference>
<dbReference type="EC" id="2.7.13.3" evidence="3"/>
<accession>A0A426TWL8</accession>
<evidence type="ECO:0000259" key="17">
    <source>
        <dbReference type="PROSITE" id="PS50112"/>
    </source>
</evidence>
<dbReference type="InterPro" id="IPR003594">
    <property type="entry name" value="HATPase_dom"/>
</dbReference>
<dbReference type="PROSITE" id="PS50113">
    <property type="entry name" value="PAC"/>
    <property type="match status" value="1"/>
</dbReference>
<dbReference type="InterPro" id="IPR003661">
    <property type="entry name" value="HisK_dim/P_dom"/>
</dbReference>
<reference evidence="19 20" key="1">
    <citation type="submission" date="2018-12" db="EMBL/GenBank/DDBJ databases">
        <title>Genome Sequence of Candidatus Viridilinea halotolerans isolated from saline sulfide-rich spring.</title>
        <authorList>
            <person name="Grouzdev D.S."/>
            <person name="Burganskaya E.I."/>
            <person name="Krutkina M.S."/>
            <person name="Sukhacheva M.V."/>
            <person name="Gorlenko V.M."/>
        </authorList>
    </citation>
    <scope>NUCLEOTIDE SEQUENCE [LARGE SCALE GENOMIC DNA]</scope>
    <source>
        <strain evidence="19">Chok-6</strain>
    </source>
</reference>
<dbReference type="InterPro" id="IPR029016">
    <property type="entry name" value="GAF-like_dom_sf"/>
</dbReference>
<dbReference type="Gene3D" id="3.40.50.2300">
    <property type="match status" value="1"/>
</dbReference>
<keyword evidence="12 14" id="KW-0472">Membrane</keyword>
<dbReference type="CDD" id="cd00082">
    <property type="entry name" value="HisKA"/>
    <property type="match status" value="1"/>
</dbReference>
<evidence type="ECO:0000256" key="6">
    <source>
        <dbReference type="ARBA" id="ARBA00022692"/>
    </source>
</evidence>